<dbReference type="AlphaFoldDB" id="A0AA88KMU2"/>
<dbReference type="Pfam" id="PF13540">
    <property type="entry name" value="RCC1_2"/>
    <property type="match status" value="1"/>
</dbReference>
<accession>A0AA88KMU2</accession>
<dbReference type="EMBL" id="PYSW02000011">
    <property type="protein sequence ID" value="KAG2387938.1"/>
    <property type="molecule type" value="Genomic_DNA"/>
</dbReference>
<comment type="caution">
    <text evidence="1">The sequence shown here is derived from an EMBL/GenBank/DDBJ whole genome shotgun (WGS) entry which is preliminary data.</text>
</comment>
<protein>
    <submittedName>
        <fullName evidence="1">Uncharacterized protein</fullName>
    </submittedName>
</protein>
<proteinExistence type="predicted"/>
<evidence type="ECO:0000313" key="1">
    <source>
        <dbReference type="EMBL" id="KAG2387938.1"/>
    </source>
</evidence>
<gene>
    <name evidence="1" type="ORF">C9374_000788</name>
</gene>
<organism evidence="1 2">
    <name type="scientific">Naegleria lovaniensis</name>
    <name type="common">Amoeba</name>
    <dbReference type="NCBI Taxonomy" id="51637"/>
    <lineage>
        <taxon>Eukaryota</taxon>
        <taxon>Discoba</taxon>
        <taxon>Heterolobosea</taxon>
        <taxon>Tetramitia</taxon>
        <taxon>Eutetramitia</taxon>
        <taxon>Vahlkampfiidae</taxon>
        <taxon>Naegleria</taxon>
    </lineage>
</organism>
<dbReference type="Gene3D" id="2.130.10.30">
    <property type="entry name" value="Regulator of chromosome condensation 1/beta-lactamase-inhibitor protein II"/>
    <property type="match status" value="1"/>
</dbReference>
<reference evidence="1 2" key="1">
    <citation type="journal article" date="2018" name="BMC Genomics">
        <title>The genome of Naegleria lovaniensis, the basis for a comparative approach to unravel pathogenicity factors of the human pathogenic amoeba N. fowleri.</title>
        <authorList>
            <person name="Liechti N."/>
            <person name="Schurch N."/>
            <person name="Bruggmann R."/>
            <person name="Wittwer M."/>
        </authorList>
    </citation>
    <scope>NUCLEOTIDE SEQUENCE [LARGE SCALE GENOMIC DNA]</scope>
    <source>
        <strain evidence="1 2">ATCC 30569</strain>
    </source>
</reference>
<dbReference type="SUPFAM" id="SSF50985">
    <property type="entry name" value="RCC1/BLIP-II"/>
    <property type="match status" value="1"/>
</dbReference>
<dbReference type="Proteomes" id="UP000816034">
    <property type="component" value="Unassembled WGS sequence"/>
</dbReference>
<dbReference type="RefSeq" id="XP_044551930.1">
    <property type="nucleotide sequence ID" value="XM_044697893.1"/>
</dbReference>
<dbReference type="GeneID" id="68093244"/>
<keyword evidence="2" id="KW-1185">Reference proteome</keyword>
<name>A0AA88KMU2_NAELO</name>
<evidence type="ECO:0000313" key="2">
    <source>
        <dbReference type="Proteomes" id="UP000816034"/>
    </source>
</evidence>
<dbReference type="InterPro" id="IPR009091">
    <property type="entry name" value="RCC1/BLIP-II"/>
</dbReference>
<sequence>MVQNQPSPITYYNHPSLEEDASTVFLATNFSATNFQVASTSQFTRYVIPKLRYNQVLAGDRFFFFVTPDHALAEVCAHASVPSLAKSKGPTNILGYASDLSEESQPKPLSELNATIFEYDLSKKIGAISEFYMNIDRIYAVNSKRTEIAIFEYQNLNSTEIKVKQFFTDSEKDFIKTFITGPLSTHYVVLSQKGKIFVNGEELKDPIEDTIVCGACCGSGVILASRSTLYCRGADTFNVFGGHSFDTFDKIPFKFEASIVDVKCGFYHTLVLLSNGTVYSCGYNVLNQTTFNTTDTGSVLSKIAFDFGFAVEIGCSSRGSWVRNNNDDVFMVGEVVEAFTPSLCIHTNPKIYKFNYKSQFKNFRHPPNDIASAGWQYTIYHKDNRNDPFKSIFRFRALLLKTVSHPEGFSDCAIVTMRSSSSVDE</sequence>